<dbReference type="PIRSF" id="PIRSF000876">
    <property type="entry name" value="RR_chemtxs_CheB"/>
    <property type="match status" value="1"/>
</dbReference>
<feature type="domain" description="CheB-type methylesterase" evidence="10">
    <location>
        <begin position="180"/>
        <end position="365"/>
    </location>
</feature>
<keyword evidence="11" id="KW-0489">Methyltransferase</keyword>
<dbReference type="PROSITE" id="PS50110">
    <property type="entry name" value="RESPONSE_REGULATORY"/>
    <property type="match status" value="1"/>
</dbReference>
<comment type="PTM">
    <text evidence="5">Phosphorylated by CheA. Phosphorylation of the N-terminal regulatory domain activates the methylesterase activity.</text>
</comment>
<dbReference type="InterPro" id="IPR000673">
    <property type="entry name" value="Sig_transdc_resp-reg_Me-estase"/>
</dbReference>
<keyword evidence="3 5" id="KW-0378">Hydrolase</keyword>
<dbReference type="Gene3D" id="3.40.50.180">
    <property type="entry name" value="Methylesterase CheB, C-terminal domain"/>
    <property type="match status" value="1"/>
</dbReference>
<dbReference type="GO" id="GO:0008984">
    <property type="term" value="F:protein-glutamate methylesterase activity"/>
    <property type="evidence" value="ECO:0007669"/>
    <property type="project" value="UniProtKB-EC"/>
</dbReference>
<dbReference type="Pfam" id="PF01339">
    <property type="entry name" value="CheB_methylest"/>
    <property type="match status" value="1"/>
</dbReference>
<feature type="domain" description="Response regulatory" evidence="9">
    <location>
        <begin position="4"/>
        <end position="122"/>
    </location>
</feature>
<feature type="compositionally biased region" description="Polar residues" evidence="8">
    <location>
        <begin position="148"/>
        <end position="163"/>
    </location>
</feature>
<evidence type="ECO:0000313" key="11">
    <source>
        <dbReference type="EMBL" id="USR90523.1"/>
    </source>
</evidence>
<name>A0ABY5AMS8_9CYAN</name>
<evidence type="ECO:0000256" key="7">
    <source>
        <dbReference type="PROSITE-ProRule" id="PRU00169"/>
    </source>
</evidence>
<dbReference type="SMART" id="SM00448">
    <property type="entry name" value="REC"/>
    <property type="match status" value="1"/>
</dbReference>
<dbReference type="SUPFAM" id="SSF52738">
    <property type="entry name" value="Methylesterase CheB, C-terminal domain"/>
    <property type="match status" value="1"/>
</dbReference>
<comment type="similarity">
    <text evidence="5">Belongs to the CheB family.</text>
</comment>
<dbReference type="PANTHER" id="PTHR42872">
    <property type="entry name" value="PROTEIN-GLUTAMATE METHYLESTERASE/PROTEIN-GLUTAMINE GLUTAMINASE"/>
    <property type="match status" value="1"/>
</dbReference>
<dbReference type="NCBIfam" id="NF009206">
    <property type="entry name" value="PRK12555.1"/>
    <property type="match status" value="1"/>
</dbReference>
<dbReference type="InterPro" id="IPR008248">
    <property type="entry name" value="CheB-like"/>
</dbReference>
<evidence type="ECO:0000259" key="9">
    <source>
        <dbReference type="PROSITE" id="PS50110"/>
    </source>
</evidence>
<feature type="modified residue" description="4-aspartylphosphate" evidence="5 7">
    <location>
        <position position="55"/>
    </location>
</feature>
<evidence type="ECO:0000256" key="3">
    <source>
        <dbReference type="ARBA" id="ARBA00022801"/>
    </source>
</evidence>
<proteinExistence type="inferred from homology"/>
<sequence>MPIRVLIAEDSPVVQVILRRMLASCPDVELVGMAGNGKEALKMLPQVLPDVVCTDFHMPQMNGLELTQEIMATMPRPILILSASVQAEDTQNVFRVLKAGAVDVLPKPIDGGMRDWQDLQLELITKIRVLSGVAVFTHRRQGRDLRRGTSQPVTARSKSVGLGQSSLPPIAPAVRQRTYELVTIGASTGGPQALQEILREIPVGFPVPIVCVQHISRGFLTGLVNWLDTECRVPVRIAQPGMRAEAGVIYFPPEDEHLTFSRPGVFASAPLPPFSGHRPSVTVTFESVAQVYGRRCVGILLTGMGKDGALGMQAISQAGGVTIAQDEATSVVFGMPKEAIALGAARYVLPLPEIAPVLLKRLFVG</sequence>
<evidence type="ECO:0000256" key="8">
    <source>
        <dbReference type="SAM" id="MobiDB-lite"/>
    </source>
</evidence>
<dbReference type="SUPFAM" id="SSF52172">
    <property type="entry name" value="CheY-like"/>
    <property type="match status" value="1"/>
</dbReference>
<dbReference type="EC" id="3.1.1.61" evidence="5"/>
<feature type="active site" evidence="5 6">
    <location>
        <position position="307"/>
    </location>
</feature>
<accession>A0ABY5AMS8</accession>
<keyword evidence="11" id="KW-0808">Transferase</keyword>
<gene>
    <name evidence="5 11" type="primary">cheB</name>
    <name evidence="11" type="ORF">NEA10_17050</name>
</gene>
<protein>
    <recommendedName>
        <fullName evidence="5">Protein-glutamate methylesterase/protein-glutamine glutaminase</fullName>
        <ecNumber evidence="5">3.1.1.61</ecNumber>
        <ecNumber evidence="5">3.5.1.44</ecNumber>
    </recommendedName>
</protein>
<evidence type="ECO:0000256" key="1">
    <source>
        <dbReference type="ARBA" id="ARBA00022490"/>
    </source>
</evidence>
<keyword evidence="12" id="KW-1185">Reference proteome</keyword>
<evidence type="ECO:0000313" key="12">
    <source>
        <dbReference type="Proteomes" id="UP001056708"/>
    </source>
</evidence>
<feature type="active site" evidence="5 6">
    <location>
        <position position="187"/>
    </location>
</feature>
<dbReference type="EMBL" id="CP098611">
    <property type="protein sequence ID" value="USR90523.1"/>
    <property type="molecule type" value="Genomic_DNA"/>
</dbReference>
<feature type="active site" evidence="5 6">
    <location>
        <position position="214"/>
    </location>
</feature>
<dbReference type="InterPro" id="IPR011006">
    <property type="entry name" value="CheY-like_superfamily"/>
</dbReference>
<evidence type="ECO:0000256" key="2">
    <source>
        <dbReference type="ARBA" id="ARBA00022500"/>
    </source>
</evidence>
<dbReference type="CDD" id="cd16432">
    <property type="entry name" value="CheB_Rec"/>
    <property type="match status" value="1"/>
</dbReference>
<comment type="catalytic activity">
    <reaction evidence="5">
        <text>L-glutaminyl-[protein] + H2O = L-glutamyl-[protein] + NH4(+)</text>
        <dbReference type="Rhea" id="RHEA:16441"/>
        <dbReference type="Rhea" id="RHEA-COMP:10207"/>
        <dbReference type="Rhea" id="RHEA-COMP:10208"/>
        <dbReference type="ChEBI" id="CHEBI:15377"/>
        <dbReference type="ChEBI" id="CHEBI:28938"/>
        <dbReference type="ChEBI" id="CHEBI:29973"/>
        <dbReference type="ChEBI" id="CHEBI:30011"/>
        <dbReference type="EC" id="3.5.1.44"/>
    </reaction>
</comment>
<evidence type="ECO:0000256" key="4">
    <source>
        <dbReference type="ARBA" id="ARBA00048267"/>
    </source>
</evidence>
<dbReference type="HAMAP" id="MF_00099">
    <property type="entry name" value="CheB_chemtxs"/>
    <property type="match status" value="1"/>
</dbReference>
<keyword evidence="2 5" id="KW-0145">Chemotaxis</keyword>
<comment type="domain">
    <text evidence="5">Contains a C-terminal catalytic domain, and an N-terminal region which modulates catalytic activity.</text>
</comment>
<reference evidence="11" key="1">
    <citation type="submission" date="2022-06" db="EMBL/GenBank/DDBJ databases">
        <title>Genome sequence of Phormidium yuhuli AB48 isolated from an industrial photobioreactor environment.</title>
        <authorList>
            <person name="Qiu Y."/>
            <person name="Noonan A.J.C."/>
            <person name="Dofher K."/>
            <person name="Koch M."/>
            <person name="Kieft B."/>
            <person name="Lin X."/>
            <person name="Ziels R.M."/>
            <person name="Hallam S.J."/>
        </authorList>
    </citation>
    <scope>NUCLEOTIDE SEQUENCE</scope>
    <source>
        <strain evidence="11">AB48</strain>
    </source>
</reference>
<dbReference type="CDD" id="cd17541">
    <property type="entry name" value="REC_CheB-like"/>
    <property type="match status" value="1"/>
</dbReference>
<dbReference type="Gene3D" id="3.40.50.2300">
    <property type="match status" value="1"/>
</dbReference>
<dbReference type="EC" id="3.5.1.44" evidence="5"/>
<dbReference type="NCBIfam" id="NF001965">
    <property type="entry name" value="PRK00742.1"/>
    <property type="match status" value="1"/>
</dbReference>
<dbReference type="RefSeq" id="WP_252662551.1">
    <property type="nucleotide sequence ID" value="NZ_CP098611.1"/>
</dbReference>
<keyword evidence="1 5" id="KW-0963">Cytoplasm</keyword>
<comment type="catalytic activity">
    <reaction evidence="4 5">
        <text>[protein]-L-glutamate 5-O-methyl ester + H2O = L-glutamyl-[protein] + methanol + H(+)</text>
        <dbReference type="Rhea" id="RHEA:23236"/>
        <dbReference type="Rhea" id="RHEA-COMP:10208"/>
        <dbReference type="Rhea" id="RHEA-COMP:10311"/>
        <dbReference type="ChEBI" id="CHEBI:15377"/>
        <dbReference type="ChEBI" id="CHEBI:15378"/>
        <dbReference type="ChEBI" id="CHEBI:17790"/>
        <dbReference type="ChEBI" id="CHEBI:29973"/>
        <dbReference type="ChEBI" id="CHEBI:82795"/>
        <dbReference type="EC" id="3.1.1.61"/>
    </reaction>
</comment>
<evidence type="ECO:0000256" key="5">
    <source>
        <dbReference type="HAMAP-Rule" id="MF_00099"/>
    </source>
</evidence>
<evidence type="ECO:0000259" key="10">
    <source>
        <dbReference type="PROSITE" id="PS50122"/>
    </source>
</evidence>
<feature type="region of interest" description="Disordered" evidence="8">
    <location>
        <begin position="144"/>
        <end position="163"/>
    </location>
</feature>
<dbReference type="InterPro" id="IPR035909">
    <property type="entry name" value="CheB_C"/>
</dbReference>
<comment type="subcellular location">
    <subcellularLocation>
        <location evidence="5">Cytoplasm</location>
    </subcellularLocation>
</comment>
<dbReference type="Proteomes" id="UP001056708">
    <property type="component" value="Chromosome"/>
</dbReference>
<dbReference type="GO" id="GO:0008168">
    <property type="term" value="F:methyltransferase activity"/>
    <property type="evidence" value="ECO:0007669"/>
    <property type="project" value="UniProtKB-KW"/>
</dbReference>
<evidence type="ECO:0000256" key="6">
    <source>
        <dbReference type="PROSITE-ProRule" id="PRU00050"/>
    </source>
</evidence>
<dbReference type="InterPro" id="IPR001789">
    <property type="entry name" value="Sig_transdc_resp-reg_receiver"/>
</dbReference>
<dbReference type="GO" id="GO:0032259">
    <property type="term" value="P:methylation"/>
    <property type="evidence" value="ECO:0007669"/>
    <property type="project" value="UniProtKB-KW"/>
</dbReference>
<dbReference type="Pfam" id="PF00072">
    <property type="entry name" value="Response_reg"/>
    <property type="match status" value="1"/>
</dbReference>
<keyword evidence="5 7" id="KW-0597">Phosphoprotein</keyword>
<dbReference type="PROSITE" id="PS50122">
    <property type="entry name" value="CHEB"/>
    <property type="match status" value="1"/>
</dbReference>
<organism evidence="11 12">
    <name type="scientific">Phormidium yuhuli AB48</name>
    <dbReference type="NCBI Taxonomy" id="2940671"/>
    <lineage>
        <taxon>Bacteria</taxon>
        <taxon>Bacillati</taxon>
        <taxon>Cyanobacteriota</taxon>
        <taxon>Cyanophyceae</taxon>
        <taxon>Oscillatoriophycideae</taxon>
        <taxon>Oscillatoriales</taxon>
        <taxon>Oscillatoriaceae</taxon>
        <taxon>Phormidium</taxon>
        <taxon>Phormidium yuhuli</taxon>
    </lineage>
</organism>
<dbReference type="PANTHER" id="PTHR42872:SF6">
    <property type="entry name" value="PROTEIN-GLUTAMATE METHYLESTERASE_PROTEIN-GLUTAMINE GLUTAMINASE"/>
    <property type="match status" value="1"/>
</dbReference>
<comment type="function">
    <text evidence="5">Involved in chemotaxis. Part of a chemotaxis signal transduction system that modulates chemotaxis in response to various stimuli. Catalyzes the demethylation of specific methylglutamate residues introduced into the chemoreceptors (methyl-accepting chemotaxis proteins or MCP) by CheR. Also mediates the irreversible deamidation of specific glutamine residues to glutamic acid.</text>
</comment>